<evidence type="ECO:0000256" key="1">
    <source>
        <dbReference type="SAM" id="MobiDB-lite"/>
    </source>
</evidence>
<dbReference type="WBParaSite" id="nRc.2.0.1.t41313-RA">
    <property type="protein sequence ID" value="nRc.2.0.1.t41313-RA"/>
    <property type="gene ID" value="nRc.2.0.1.g41313"/>
</dbReference>
<evidence type="ECO:0000313" key="3">
    <source>
        <dbReference type="WBParaSite" id="nRc.2.0.1.t41313-RA"/>
    </source>
</evidence>
<reference evidence="3" key="1">
    <citation type="submission" date="2022-11" db="UniProtKB">
        <authorList>
            <consortium name="WormBaseParasite"/>
        </authorList>
    </citation>
    <scope>IDENTIFICATION</scope>
</reference>
<protein>
    <submittedName>
        <fullName evidence="3">Uncharacterized protein</fullName>
    </submittedName>
</protein>
<feature type="region of interest" description="Disordered" evidence="1">
    <location>
        <begin position="1"/>
        <end position="37"/>
    </location>
</feature>
<proteinExistence type="predicted"/>
<evidence type="ECO:0000313" key="2">
    <source>
        <dbReference type="Proteomes" id="UP000887565"/>
    </source>
</evidence>
<organism evidence="2 3">
    <name type="scientific">Romanomermis culicivorax</name>
    <name type="common">Nematode worm</name>
    <dbReference type="NCBI Taxonomy" id="13658"/>
    <lineage>
        <taxon>Eukaryota</taxon>
        <taxon>Metazoa</taxon>
        <taxon>Ecdysozoa</taxon>
        <taxon>Nematoda</taxon>
        <taxon>Enoplea</taxon>
        <taxon>Dorylaimia</taxon>
        <taxon>Mermithida</taxon>
        <taxon>Mermithoidea</taxon>
        <taxon>Mermithidae</taxon>
        <taxon>Romanomermis</taxon>
    </lineage>
</organism>
<dbReference type="Proteomes" id="UP000887565">
    <property type="component" value="Unplaced"/>
</dbReference>
<keyword evidence="2" id="KW-1185">Reference proteome</keyword>
<accession>A0A915KUR1</accession>
<dbReference type="AlphaFoldDB" id="A0A915KUR1"/>
<name>A0A915KUR1_ROMCU</name>
<sequence>MVNDLRGPKNAARRNPPQPAKEHIQQNETEPVQGRKHNGVKATNYACEGLDHFVTESGFLSWKL</sequence>